<sequence>MKTFITIILFLLSRLTGLAQEPHPRLLPGRDADTSQSAGNACLIKKQYGKAKYYLLKALKEYERDGDVKKVHDVTLLLFKTDSAAGNYQSAISYLQQSDRLKDSMLNLIKSKQIKDLQIAYATEHKNKYIRDLKNSAKVRQLNLAHASSARIWTIIGAALLLVNAGLLLRQGMAAKRNNAAIDRKNEMLQHLITEKEWLLKEVHDRVKNNLHTVICLLESQAKYLENDALNAVESCQHRIFAMSLIHQKLYRTDHVKTIDMTEYIPELINNLEASFGVEGFVSFKFNIDPVVLDISYAIPLALIMNEAVTNAIKYAFPGYKAGEIQITLVNDSDQIKLQISDNGIGLSEDPCCTAYNSLGMELMKGLSAEINGVIRFENLGGTRISIIFIPSLQV</sequence>
<evidence type="ECO:0000256" key="7">
    <source>
        <dbReference type="ARBA" id="ARBA00022840"/>
    </source>
</evidence>
<dbReference type="RefSeq" id="WP_091214270.1">
    <property type="nucleotide sequence ID" value="NZ_FOCL01000007.1"/>
</dbReference>
<keyword evidence="6 9" id="KW-0418">Kinase</keyword>
<dbReference type="SUPFAM" id="SSF55874">
    <property type="entry name" value="ATPase domain of HSP90 chaperone/DNA topoisomerase II/histidine kinase"/>
    <property type="match status" value="1"/>
</dbReference>
<dbReference type="STRING" id="551995.SAMN05192574_107118"/>
<evidence type="ECO:0000313" key="9">
    <source>
        <dbReference type="EMBL" id="SEO33720.1"/>
    </source>
</evidence>
<keyword evidence="7" id="KW-0067">ATP-binding</keyword>
<dbReference type="OrthoDB" id="9767435at2"/>
<dbReference type="GO" id="GO:0004673">
    <property type="term" value="F:protein histidine kinase activity"/>
    <property type="evidence" value="ECO:0007669"/>
    <property type="project" value="UniProtKB-EC"/>
</dbReference>
<dbReference type="InterPro" id="IPR011990">
    <property type="entry name" value="TPR-like_helical_dom_sf"/>
</dbReference>
<dbReference type="EC" id="2.7.13.3" evidence="2"/>
<reference evidence="10" key="1">
    <citation type="submission" date="2016-10" db="EMBL/GenBank/DDBJ databases">
        <authorList>
            <person name="Varghese N."/>
            <person name="Submissions S."/>
        </authorList>
    </citation>
    <scope>NUCLEOTIDE SEQUENCE [LARGE SCALE GENOMIC DNA]</scope>
    <source>
        <strain evidence="10">Gh-48</strain>
    </source>
</reference>
<dbReference type="Gene3D" id="3.30.450.20">
    <property type="entry name" value="PAS domain"/>
    <property type="match status" value="1"/>
</dbReference>
<dbReference type="InterPro" id="IPR003594">
    <property type="entry name" value="HATPase_dom"/>
</dbReference>
<proteinExistence type="predicted"/>
<keyword evidence="3" id="KW-0597">Phosphoprotein</keyword>
<protein>
    <recommendedName>
        <fullName evidence="2">histidine kinase</fullName>
        <ecNumber evidence="2">2.7.13.3</ecNumber>
    </recommendedName>
</protein>
<comment type="catalytic activity">
    <reaction evidence="1">
        <text>ATP + protein L-histidine = ADP + protein N-phospho-L-histidine.</text>
        <dbReference type="EC" id="2.7.13.3"/>
    </reaction>
</comment>
<dbReference type="GO" id="GO:0005524">
    <property type="term" value="F:ATP binding"/>
    <property type="evidence" value="ECO:0007669"/>
    <property type="project" value="UniProtKB-KW"/>
</dbReference>
<evidence type="ECO:0000313" key="10">
    <source>
        <dbReference type="Proteomes" id="UP000198942"/>
    </source>
</evidence>
<feature type="domain" description="Histidine kinase" evidence="8">
    <location>
        <begin position="301"/>
        <end position="393"/>
    </location>
</feature>
<evidence type="ECO:0000259" key="8">
    <source>
        <dbReference type="PROSITE" id="PS50109"/>
    </source>
</evidence>
<accession>A0A1H8NVM4</accession>
<dbReference type="InterPro" id="IPR011495">
    <property type="entry name" value="Sig_transdc_His_kin_sub2_dim/P"/>
</dbReference>
<evidence type="ECO:0000256" key="2">
    <source>
        <dbReference type="ARBA" id="ARBA00012438"/>
    </source>
</evidence>
<evidence type="ECO:0000256" key="4">
    <source>
        <dbReference type="ARBA" id="ARBA00022679"/>
    </source>
</evidence>
<evidence type="ECO:0000256" key="3">
    <source>
        <dbReference type="ARBA" id="ARBA00022553"/>
    </source>
</evidence>
<dbReference type="SMART" id="SM00387">
    <property type="entry name" value="HATPase_c"/>
    <property type="match status" value="1"/>
</dbReference>
<keyword evidence="10" id="KW-1185">Reference proteome</keyword>
<dbReference type="EMBL" id="FOCL01000007">
    <property type="protein sequence ID" value="SEO33720.1"/>
    <property type="molecule type" value="Genomic_DNA"/>
</dbReference>
<organism evidence="9 10">
    <name type="scientific">Mucilaginibacter gossypiicola</name>
    <dbReference type="NCBI Taxonomy" id="551995"/>
    <lineage>
        <taxon>Bacteria</taxon>
        <taxon>Pseudomonadati</taxon>
        <taxon>Bacteroidota</taxon>
        <taxon>Sphingobacteriia</taxon>
        <taxon>Sphingobacteriales</taxon>
        <taxon>Sphingobacteriaceae</taxon>
        <taxon>Mucilaginibacter</taxon>
    </lineage>
</organism>
<dbReference type="PROSITE" id="PS50109">
    <property type="entry name" value="HIS_KIN"/>
    <property type="match status" value="1"/>
</dbReference>
<dbReference type="Pfam" id="PF07568">
    <property type="entry name" value="HisKA_2"/>
    <property type="match status" value="1"/>
</dbReference>
<dbReference type="PANTHER" id="PTHR41523:SF8">
    <property type="entry name" value="ETHYLENE RESPONSE SENSOR PROTEIN"/>
    <property type="match status" value="1"/>
</dbReference>
<name>A0A1H8NVM4_9SPHI</name>
<dbReference type="PANTHER" id="PTHR41523">
    <property type="entry name" value="TWO-COMPONENT SYSTEM SENSOR PROTEIN"/>
    <property type="match status" value="1"/>
</dbReference>
<evidence type="ECO:0000256" key="5">
    <source>
        <dbReference type="ARBA" id="ARBA00022741"/>
    </source>
</evidence>
<dbReference type="Proteomes" id="UP000198942">
    <property type="component" value="Unassembled WGS sequence"/>
</dbReference>
<evidence type="ECO:0000256" key="1">
    <source>
        <dbReference type="ARBA" id="ARBA00000085"/>
    </source>
</evidence>
<dbReference type="InterPro" id="IPR005467">
    <property type="entry name" value="His_kinase_dom"/>
</dbReference>
<dbReference type="Gene3D" id="1.25.40.10">
    <property type="entry name" value="Tetratricopeptide repeat domain"/>
    <property type="match status" value="1"/>
</dbReference>
<dbReference type="Gene3D" id="3.30.565.10">
    <property type="entry name" value="Histidine kinase-like ATPase, C-terminal domain"/>
    <property type="match status" value="1"/>
</dbReference>
<gene>
    <name evidence="9" type="ORF">SAMN05192574_107118</name>
</gene>
<keyword evidence="4" id="KW-0808">Transferase</keyword>
<dbReference type="InterPro" id="IPR036890">
    <property type="entry name" value="HATPase_C_sf"/>
</dbReference>
<dbReference type="Pfam" id="PF02518">
    <property type="entry name" value="HATPase_c"/>
    <property type="match status" value="1"/>
</dbReference>
<evidence type="ECO:0000256" key="6">
    <source>
        <dbReference type="ARBA" id="ARBA00022777"/>
    </source>
</evidence>
<dbReference type="AlphaFoldDB" id="A0A1H8NVM4"/>
<keyword evidence="5" id="KW-0547">Nucleotide-binding</keyword>